<reference evidence="2" key="2">
    <citation type="submission" date="2025-09" db="UniProtKB">
        <authorList>
            <consortium name="Ensembl"/>
        </authorList>
    </citation>
    <scope>IDENTIFICATION</scope>
</reference>
<evidence type="ECO:0000256" key="1">
    <source>
        <dbReference type="SAM" id="SignalP"/>
    </source>
</evidence>
<dbReference type="Ensembl" id="ENSOKIT00005120104.1">
    <property type="protein sequence ID" value="ENSOKIP00005112201.1"/>
    <property type="gene ID" value="ENSOKIG00005048838.1"/>
</dbReference>
<dbReference type="Pfam" id="PF15011">
    <property type="entry name" value="CA109-like"/>
    <property type="match status" value="1"/>
</dbReference>
<protein>
    <submittedName>
        <fullName evidence="2">Uncharacterized protein</fullName>
    </submittedName>
</protein>
<dbReference type="InterPro" id="IPR029159">
    <property type="entry name" value="CA109-like"/>
</dbReference>
<organism evidence="2 3">
    <name type="scientific">Oncorhynchus kisutch</name>
    <name type="common">Coho salmon</name>
    <name type="synonym">Salmo kisutch</name>
    <dbReference type="NCBI Taxonomy" id="8019"/>
    <lineage>
        <taxon>Eukaryota</taxon>
        <taxon>Metazoa</taxon>
        <taxon>Chordata</taxon>
        <taxon>Craniata</taxon>
        <taxon>Vertebrata</taxon>
        <taxon>Euteleostomi</taxon>
        <taxon>Actinopterygii</taxon>
        <taxon>Neopterygii</taxon>
        <taxon>Teleostei</taxon>
        <taxon>Protacanthopterygii</taxon>
        <taxon>Salmoniformes</taxon>
        <taxon>Salmonidae</taxon>
        <taxon>Salmoninae</taxon>
        <taxon>Oncorhynchus</taxon>
    </lineage>
</organism>
<name>A0A8C7L610_ONCKI</name>
<dbReference type="AlphaFoldDB" id="A0A8C7L610"/>
<sequence>WRSGTACCAVAERTVRCMLLHLAMLAECKPLMVSLGNIEEQLRAFQKIQIANTSLHTFPDLHQRLHFKLLQGKSLNTFLIRFRFLLYEQNLDTLATYTQRSAVAPSIAWSGFRMRGITLIIICVHRFLRRKNVLQTLRADDPCLLETAPKRDLGP</sequence>
<reference evidence="2" key="1">
    <citation type="submission" date="2025-08" db="UniProtKB">
        <authorList>
            <consortium name="Ensembl"/>
        </authorList>
    </citation>
    <scope>IDENTIFICATION</scope>
</reference>
<dbReference type="GeneTree" id="ENSGT01000000220389"/>
<keyword evidence="3" id="KW-1185">Reference proteome</keyword>
<accession>A0A8C7L610</accession>
<dbReference type="GO" id="GO:0005737">
    <property type="term" value="C:cytoplasm"/>
    <property type="evidence" value="ECO:0007669"/>
    <property type="project" value="TreeGrafter"/>
</dbReference>
<keyword evidence="1" id="KW-0732">Signal</keyword>
<dbReference type="GO" id="GO:0005634">
    <property type="term" value="C:nucleus"/>
    <property type="evidence" value="ECO:0007669"/>
    <property type="project" value="TreeGrafter"/>
</dbReference>
<feature type="chain" id="PRO_5034246493" evidence="1">
    <location>
        <begin position="29"/>
        <end position="155"/>
    </location>
</feature>
<dbReference type="PANTHER" id="PTHR16234">
    <property type="entry name" value="SIMILAR TO HYPOTHETICAL PROTEIN FLJ20508"/>
    <property type="match status" value="1"/>
</dbReference>
<dbReference type="PANTHER" id="PTHR16234:SF5">
    <property type="entry name" value="AFG2-INTERACTING RIBOSOME MATURATION FACTOR"/>
    <property type="match status" value="1"/>
</dbReference>
<evidence type="ECO:0000313" key="3">
    <source>
        <dbReference type="Proteomes" id="UP000694557"/>
    </source>
</evidence>
<feature type="signal peptide" evidence="1">
    <location>
        <begin position="1"/>
        <end position="28"/>
    </location>
</feature>
<proteinExistence type="predicted"/>
<evidence type="ECO:0000313" key="2">
    <source>
        <dbReference type="Ensembl" id="ENSOKIP00005112201.1"/>
    </source>
</evidence>
<dbReference type="Proteomes" id="UP000694557">
    <property type="component" value="Unassembled WGS sequence"/>
</dbReference>